<dbReference type="InterPro" id="IPR001242">
    <property type="entry name" value="Condensation_dom"/>
</dbReference>
<protein>
    <recommendedName>
        <fullName evidence="1">Condensation domain-containing protein</fullName>
    </recommendedName>
</protein>
<dbReference type="Pfam" id="PF00668">
    <property type="entry name" value="Condensation"/>
    <property type="match status" value="1"/>
</dbReference>
<evidence type="ECO:0000259" key="1">
    <source>
        <dbReference type="Pfam" id="PF00668"/>
    </source>
</evidence>
<dbReference type="SUPFAM" id="SSF52777">
    <property type="entry name" value="CoA-dependent acyltransferases"/>
    <property type="match status" value="1"/>
</dbReference>
<dbReference type="RefSeq" id="WP_143733136.1">
    <property type="nucleotide sequence ID" value="NZ_RYFG02000008.1"/>
</dbReference>
<dbReference type="PANTHER" id="PTHR45398:SF1">
    <property type="entry name" value="ENZYME, PUTATIVE (JCVI)-RELATED"/>
    <property type="match status" value="1"/>
</dbReference>
<proteinExistence type="predicted"/>
<dbReference type="Proteomes" id="UP000733744">
    <property type="component" value="Unassembled WGS sequence"/>
</dbReference>
<dbReference type="InterPro" id="IPR023213">
    <property type="entry name" value="CAT-like_dom_sf"/>
</dbReference>
<sequence length="64" mass="7241">MSAEQGPISGDVPLTPIQHWFFEQNLHNPHHWNQALLLEARAGLTPDIVEAAMNQLLIHHDALR</sequence>
<dbReference type="PANTHER" id="PTHR45398">
    <property type="match status" value="1"/>
</dbReference>
<gene>
    <name evidence="2" type="ORF">EKO24_000965</name>
</gene>
<name>A0ABY3CH26_9GAMM</name>
<keyword evidence="3" id="KW-1185">Reference proteome</keyword>
<evidence type="ECO:0000313" key="2">
    <source>
        <dbReference type="EMBL" id="TRX03272.1"/>
    </source>
</evidence>
<comment type="caution">
    <text evidence="2">The sequence shown here is derived from an EMBL/GenBank/DDBJ whole genome shotgun (WGS) entry which is preliminary data.</text>
</comment>
<feature type="domain" description="Condensation" evidence="1">
    <location>
        <begin position="9"/>
        <end position="64"/>
    </location>
</feature>
<dbReference type="Gene3D" id="3.30.559.10">
    <property type="entry name" value="Chloramphenicol acetyltransferase-like domain"/>
    <property type="match status" value="1"/>
</dbReference>
<organism evidence="2 3">
    <name type="scientific">Candidatus Methylobacter oryzae</name>
    <dbReference type="NCBI Taxonomy" id="2497749"/>
    <lineage>
        <taxon>Bacteria</taxon>
        <taxon>Pseudomonadati</taxon>
        <taxon>Pseudomonadota</taxon>
        <taxon>Gammaproteobacteria</taxon>
        <taxon>Methylococcales</taxon>
        <taxon>Methylococcaceae</taxon>
        <taxon>Methylobacter</taxon>
    </lineage>
</organism>
<dbReference type="EMBL" id="RYFG02000008">
    <property type="protein sequence ID" value="TRX03272.1"/>
    <property type="molecule type" value="Genomic_DNA"/>
</dbReference>
<feature type="non-terminal residue" evidence="2">
    <location>
        <position position="64"/>
    </location>
</feature>
<accession>A0ABY3CH26</accession>
<reference evidence="2 3" key="1">
    <citation type="journal article" date="2019" name="Antonie Van Leeuwenhoek">
        <title>Description of 'Ca. Methylobacter oryzae' KRF1, a novel species from the environmentally important Methylobacter clade 2.</title>
        <authorList>
            <person name="Khatri K."/>
            <person name="Mohite J.A."/>
            <person name="Pandit P.S."/>
            <person name="Bahulikar R."/>
            <person name="Rahalkar M.C."/>
        </authorList>
    </citation>
    <scope>NUCLEOTIDE SEQUENCE [LARGE SCALE GENOMIC DNA]</scope>
    <source>
        <strain evidence="2 3">KRF1</strain>
    </source>
</reference>
<evidence type="ECO:0000313" key="3">
    <source>
        <dbReference type="Proteomes" id="UP000733744"/>
    </source>
</evidence>